<proteinExistence type="predicted"/>
<keyword evidence="2" id="KW-1185">Reference proteome</keyword>
<dbReference type="EMBL" id="KZ825114">
    <property type="protein sequence ID" value="PYI21933.1"/>
    <property type="molecule type" value="Genomic_DNA"/>
</dbReference>
<dbReference type="Proteomes" id="UP000249829">
    <property type="component" value="Unassembled WGS sequence"/>
</dbReference>
<evidence type="ECO:0000313" key="2">
    <source>
        <dbReference type="Proteomes" id="UP000249829"/>
    </source>
</evidence>
<name>A0A2V5HKF7_ASPV1</name>
<accession>A0A2V5HKF7</accession>
<evidence type="ECO:0000313" key="1">
    <source>
        <dbReference type="EMBL" id="PYI21933.1"/>
    </source>
</evidence>
<sequence>MKRFAKKVPTSMYIRPCLLACRVPSLGTVTPASGRWSPYGVSTDGRVAPPSIGMECLLLFFFSYKEGVKADQRGILQFGILKRKLLQTKMQMCDGQEKQAKFIGVEDPPRYSCWSCTSRVAKARTVSYLARPKYREYIVSPFSRVWFCLFFWSRRVRNHV</sequence>
<gene>
    <name evidence="1" type="ORF">BO99DRAFT_53926</name>
</gene>
<reference evidence="1 2" key="1">
    <citation type="submission" date="2018-02" db="EMBL/GenBank/DDBJ databases">
        <title>The genomes of Aspergillus section Nigri reveals drivers in fungal speciation.</title>
        <authorList>
            <consortium name="DOE Joint Genome Institute"/>
            <person name="Vesth T.C."/>
            <person name="Nybo J."/>
            <person name="Theobald S."/>
            <person name="Brandl J."/>
            <person name="Frisvad J.C."/>
            <person name="Nielsen K.F."/>
            <person name="Lyhne E.K."/>
            <person name="Kogle M.E."/>
            <person name="Kuo A."/>
            <person name="Riley R."/>
            <person name="Clum A."/>
            <person name="Nolan M."/>
            <person name="Lipzen A."/>
            <person name="Salamov A."/>
            <person name="Henrissat B."/>
            <person name="Wiebenga A."/>
            <person name="De vries R.P."/>
            <person name="Grigoriev I.V."/>
            <person name="Mortensen U.H."/>
            <person name="Andersen M.R."/>
            <person name="Baker S.E."/>
        </authorList>
    </citation>
    <scope>NUCLEOTIDE SEQUENCE [LARGE SCALE GENOMIC DNA]</scope>
    <source>
        <strain evidence="1 2">CBS 115571</strain>
    </source>
</reference>
<protein>
    <submittedName>
        <fullName evidence="1">Uncharacterized protein</fullName>
    </submittedName>
</protein>
<dbReference type="AlphaFoldDB" id="A0A2V5HKF7"/>
<organism evidence="1 2">
    <name type="scientific">Aspergillus violaceofuscus (strain CBS 115571)</name>
    <dbReference type="NCBI Taxonomy" id="1450538"/>
    <lineage>
        <taxon>Eukaryota</taxon>
        <taxon>Fungi</taxon>
        <taxon>Dikarya</taxon>
        <taxon>Ascomycota</taxon>
        <taxon>Pezizomycotina</taxon>
        <taxon>Eurotiomycetes</taxon>
        <taxon>Eurotiomycetidae</taxon>
        <taxon>Eurotiales</taxon>
        <taxon>Aspergillaceae</taxon>
        <taxon>Aspergillus</taxon>
    </lineage>
</organism>